<dbReference type="AlphaFoldDB" id="A0A7U9Q0R7"/>
<evidence type="ECO:0000313" key="2">
    <source>
        <dbReference type="Proteomes" id="UP000287830"/>
    </source>
</evidence>
<protein>
    <submittedName>
        <fullName evidence="1">Uncharacterized protein</fullName>
    </submittedName>
</protein>
<proteinExistence type="predicted"/>
<sequence length="51" mass="5660">MAETFVNKVLTREQYEQNSGLCERLSGRSGGRGPLRSGSAPAFRRVAESFR</sequence>
<evidence type="ECO:0000313" key="1">
    <source>
        <dbReference type="EMBL" id="GCD38813.1"/>
    </source>
</evidence>
<dbReference type="EMBL" id="BHZC01000001">
    <property type="protein sequence ID" value="GCD38813.1"/>
    <property type="molecule type" value="Genomic_DNA"/>
</dbReference>
<name>A0A7U9Q0R7_9ACTN</name>
<gene>
    <name evidence="1" type="ORF">OEIGOIKO_06632</name>
</gene>
<accession>A0A7U9Q0R7</accession>
<dbReference type="Proteomes" id="UP000287830">
    <property type="component" value="Unassembled WGS sequence"/>
</dbReference>
<organism evidence="1 2">
    <name type="scientific">Streptomyces chrestomyceticus JCM 4735</name>
    <dbReference type="NCBI Taxonomy" id="1306181"/>
    <lineage>
        <taxon>Bacteria</taxon>
        <taxon>Bacillati</taxon>
        <taxon>Actinomycetota</taxon>
        <taxon>Actinomycetes</taxon>
        <taxon>Kitasatosporales</taxon>
        <taxon>Streptomycetaceae</taxon>
        <taxon>Streptomyces</taxon>
    </lineage>
</organism>
<comment type="caution">
    <text evidence="1">The sequence shown here is derived from an EMBL/GenBank/DDBJ whole genome shotgun (WGS) entry which is preliminary data.</text>
</comment>
<reference evidence="1 2" key="1">
    <citation type="submission" date="2018-11" db="EMBL/GenBank/DDBJ databases">
        <title>Whole genome sequence of Streptomyces chrestomyceticus NBRC 13444(T).</title>
        <authorList>
            <person name="Komaki H."/>
            <person name="Tamura T."/>
        </authorList>
    </citation>
    <scope>NUCLEOTIDE SEQUENCE [LARGE SCALE GENOMIC DNA]</scope>
    <source>
        <strain evidence="1 2">NBRC 13444</strain>
    </source>
</reference>